<dbReference type="OrthoDB" id="16464at2759"/>
<dbReference type="Pfam" id="PF01370">
    <property type="entry name" value="Epimerase"/>
    <property type="match status" value="1"/>
</dbReference>
<dbReference type="AlphaFoldDB" id="A0A8B6FH46"/>
<keyword evidence="5" id="KW-1185">Reference proteome</keyword>
<dbReference type="Gene3D" id="3.40.50.720">
    <property type="entry name" value="NAD(P)-binding Rossmann-like Domain"/>
    <property type="match status" value="1"/>
</dbReference>
<proteinExistence type="inferred from homology"/>
<evidence type="ECO:0000259" key="3">
    <source>
        <dbReference type="Pfam" id="PF01370"/>
    </source>
</evidence>
<evidence type="ECO:0000313" key="4">
    <source>
        <dbReference type="EMBL" id="VDI48640.1"/>
    </source>
</evidence>
<dbReference type="SUPFAM" id="SSF51735">
    <property type="entry name" value="NAD(P)-binding Rossmann-fold domains"/>
    <property type="match status" value="1"/>
</dbReference>
<dbReference type="EMBL" id="UYJE01006750">
    <property type="protein sequence ID" value="VDI48640.1"/>
    <property type="molecule type" value="Genomic_DNA"/>
</dbReference>
<evidence type="ECO:0000256" key="2">
    <source>
        <dbReference type="ARBA" id="ARBA00023027"/>
    </source>
</evidence>
<keyword evidence="4" id="KW-0413">Isomerase</keyword>
<organism evidence="4 5">
    <name type="scientific">Mytilus galloprovincialis</name>
    <name type="common">Mediterranean mussel</name>
    <dbReference type="NCBI Taxonomy" id="29158"/>
    <lineage>
        <taxon>Eukaryota</taxon>
        <taxon>Metazoa</taxon>
        <taxon>Spiralia</taxon>
        <taxon>Lophotrochozoa</taxon>
        <taxon>Mollusca</taxon>
        <taxon>Bivalvia</taxon>
        <taxon>Autobranchia</taxon>
        <taxon>Pteriomorphia</taxon>
        <taxon>Mytilida</taxon>
        <taxon>Mytiloidea</taxon>
        <taxon>Mytilidae</taxon>
        <taxon>Mytilinae</taxon>
        <taxon>Mytilus</taxon>
    </lineage>
</organism>
<comment type="similarity">
    <text evidence="1">Belongs to the NAD(P)-dependent epimerase/dehydratase family.</text>
</comment>
<evidence type="ECO:0000256" key="1">
    <source>
        <dbReference type="ARBA" id="ARBA00007637"/>
    </source>
</evidence>
<dbReference type="InterPro" id="IPR036291">
    <property type="entry name" value="NAD(P)-bd_dom_sf"/>
</dbReference>
<name>A0A8B6FH46_MYTGA</name>
<feature type="domain" description="NAD-dependent epimerase/dehydratase" evidence="3">
    <location>
        <begin position="44"/>
        <end position="193"/>
    </location>
</feature>
<reference evidence="4" key="1">
    <citation type="submission" date="2018-11" db="EMBL/GenBank/DDBJ databases">
        <authorList>
            <person name="Alioto T."/>
            <person name="Alioto T."/>
        </authorList>
    </citation>
    <scope>NUCLEOTIDE SEQUENCE</scope>
</reference>
<protein>
    <submittedName>
        <fullName evidence="4">UDP-glucuronate 4-epimerase</fullName>
        <ecNumber evidence="4">5.1.3.6</ecNumber>
    </submittedName>
</protein>
<dbReference type="PRINTS" id="PR01713">
    <property type="entry name" value="NUCEPIMERASE"/>
</dbReference>
<sequence>MAKRSVQPLLKQFHQGFVVCERPRTKNLLIGDPFKIIGNAVIAAAQHNTLMKRISPYVKSNVERFVEFLKILKTRNIPLIYASSSSVYGINKKDPFSESDRVDQPASQNAATNRETETLAHVYWNMYKLRSIGLCFVTVYGPMRRPDMAYYSFTKNISEGNPITVFNHGDMLRDFTYIDDIVDGVVNTLDFPFDCEILNLGHGQPQHLMTFIRAIEKEVGEKANINFKEMSKGDVFKTYADVNKARRLLVYNPKVALKDGIEKCVAWYKSASI</sequence>
<dbReference type="PANTHER" id="PTHR43574">
    <property type="entry name" value="EPIMERASE-RELATED"/>
    <property type="match status" value="1"/>
</dbReference>
<gene>
    <name evidence="4" type="ORF">MGAL_10B033116</name>
</gene>
<keyword evidence="2" id="KW-0520">NAD</keyword>
<dbReference type="InterPro" id="IPR001509">
    <property type="entry name" value="Epimerase_deHydtase"/>
</dbReference>
<comment type="caution">
    <text evidence="4">The sequence shown here is derived from an EMBL/GenBank/DDBJ whole genome shotgun (WGS) entry which is preliminary data.</text>
</comment>
<dbReference type="GO" id="GO:0050378">
    <property type="term" value="F:UDP-glucuronate 4-epimerase activity"/>
    <property type="evidence" value="ECO:0007669"/>
    <property type="project" value="UniProtKB-EC"/>
</dbReference>
<dbReference type="Proteomes" id="UP000596742">
    <property type="component" value="Unassembled WGS sequence"/>
</dbReference>
<accession>A0A8B6FH46</accession>
<evidence type="ECO:0000313" key="5">
    <source>
        <dbReference type="Proteomes" id="UP000596742"/>
    </source>
</evidence>
<dbReference type="EC" id="5.1.3.6" evidence="4"/>